<evidence type="ECO:0000313" key="3">
    <source>
        <dbReference type="Proteomes" id="UP000008068"/>
    </source>
</evidence>
<dbReference type="HOGENOM" id="CLU_1001934_0_0_1"/>
<protein>
    <submittedName>
        <fullName evidence="2">Uncharacterized protein</fullName>
    </submittedName>
</protein>
<feature type="coiled-coil region" evidence="1">
    <location>
        <begin position="140"/>
        <end position="273"/>
    </location>
</feature>
<dbReference type="InParanoid" id="G0P2H7"/>
<evidence type="ECO:0000256" key="1">
    <source>
        <dbReference type="SAM" id="Coils"/>
    </source>
</evidence>
<sequence>MMLRAKIREMELHENQHASNAKRMKLEILDLKEKVNSQLESQAVSDCKIQELLSQLTLKEGVENKMSEMEERLAGSENERAKQLIKYTGIEQTLESERESKYKLEEELTKLKEEHVSEIINYKKTLDDKAQQIVVLENSLELEAEAKKALETKLQNVQKTLKSENTDLKKAIATKEKRILKLEKSQLDLEKRTETVKKEFDEKSKHITELEAKKSAYLAKMIRENNENTKELVQVKQDLTKVNKEKKELEDRLSQIEKDYEMLKNYFRKLQQTAKENK</sequence>
<accession>G0P2H7</accession>
<dbReference type="Proteomes" id="UP000008068">
    <property type="component" value="Unassembled WGS sequence"/>
</dbReference>
<reference evidence="3" key="1">
    <citation type="submission" date="2011-07" db="EMBL/GenBank/DDBJ databases">
        <authorList>
            <consortium name="Caenorhabditis brenneri Sequencing and Analysis Consortium"/>
            <person name="Wilson R.K."/>
        </authorList>
    </citation>
    <scope>NUCLEOTIDE SEQUENCE [LARGE SCALE GENOMIC DNA]</scope>
    <source>
        <strain evidence="3">PB2801</strain>
    </source>
</reference>
<proteinExistence type="predicted"/>
<dbReference type="Gene3D" id="1.20.5.50">
    <property type="match status" value="1"/>
</dbReference>
<dbReference type="AlphaFoldDB" id="G0P2H7"/>
<name>G0P2H7_CAEBE</name>
<organism evidence="3">
    <name type="scientific">Caenorhabditis brenneri</name>
    <name type="common">Nematode worm</name>
    <dbReference type="NCBI Taxonomy" id="135651"/>
    <lineage>
        <taxon>Eukaryota</taxon>
        <taxon>Metazoa</taxon>
        <taxon>Ecdysozoa</taxon>
        <taxon>Nematoda</taxon>
        <taxon>Chromadorea</taxon>
        <taxon>Rhabditida</taxon>
        <taxon>Rhabditina</taxon>
        <taxon>Rhabditomorpha</taxon>
        <taxon>Rhabditoidea</taxon>
        <taxon>Rhabditidae</taxon>
        <taxon>Peloderinae</taxon>
        <taxon>Caenorhabditis</taxon>
    </lineage>
</organism>
<dbReference type="EMBL" id="GL380026">
    <property type="protein sequence ID" value="EGT43274.1"/>
    <property type="molecule type" value="Genomic_DNA"/>
</dbReference>
<feature type="coiled-coil region" evidence="1">
    <location>
        <begin position="59"/>
        <end position="114"/>
    </location>
</feature>
<keyword evidence="3" id="KW-1185">Reference proteome</keyword>
<gene>
    <name evidence="2" type="ORF">CAEBREN_01424</name>
</gene>
<dbReference type="OMA" id="HENIRVQ"/>
<evidence type="ECO:0000313" key="2">
    <source>
        <dbReference type="EMBL" id="EGT43274.1"/>
    </source>
</evidence>
<keyword evidence="1" id="KW-0175">Coiled coil</keyword>